<organism evidence="2 3">
    <name type="scientific">Algoriphagus formosus</name>
    <dbReference type="NCBI Taxonomy" id="2007308"/>
    <lineage>
        <taxon>Bacteria</taxon>
        <taxon>Pseudomonadati</taxon>
        <taxon>Bacteroidota</taxon>
        <taxon>Cytophagia</taxon>
        <taxon>Cytophagales</taxon>
        <taxon>Cyclobacteriaceae</taxon>
        <taxon>Algoriphagus</taxon>
    </lineage>
</organism>
<gene>
    <name evidence="2" type="ORF">E1898_03435</name>
</gene>
<keyword evidence="3" id="KW-1185">Reference proteome</keyword>
<evidence type="ECO:0000313" key="2">
    <source>
        <dbReference type="EMBL" id="TDK48840.1"/>
    </source>
</evidence>
<dbReference type="Proteomes" id="UP000295438">
    <property type="component" value="Unassembled WGS sequence"/>
</dbReference>
<protein>
    <submittedName>
        <fullName evidence="2">Uncharacterized protein</fullName>
    </submittedName>
</protein>
<evidence type="ECO:0000256" key="1">
    <source>
        <dbReference type="SAM" id="SignalP"/>
    </source>
</evidence>
<keyword evidence="1" id="KW-0732">Signal</keyword>
<accession>A0A4R5V9Q7</accession>
<dbReference type="RefSeq" id="WP_133389825.1">
    <property type="nucleotide sequence ID" value="NZ_SMUW01000026.1"/>
</dbReference>
<evidence type="ECO:0000313" key="3">
    <source>
        <dbReference type="Proteomes" id="UP000295438"/>
    </source>
</evidence>
<feature type="signal peptide" evidence="1">
    <location>
        <begin position="1"/>
        <end position="20"/>
    </location>
</feature>
<sequence>MKINYTFLFLLFLSSCFAFESEQKVDFSAEMEELYEEIQNLSSSQTCSDPDEWSFVALGSKPCGGPWEYIAYSKQINVLEFLAKVKRYNELQEQDNIQNNRFSDCMYVSPPKSVICQNGEPIFVYE</sequence>
<name>A0A4R5V9Q7_9BACT</name>
<proteinExistence type="predicted"/>
<dbReference type="EMBL" id="SMUW01000026">
    <property type="protein sequence ID" value="TDK48840.1"/>
    <property type="molecule type" value="Genomic_DNA"/>
</dbReference>
<feature type="chain" id="PRO_5020718232" evidence="1">
    <location>
        <begin position="21"/>
        <end position="126"/>
    </location>
</feature>
<reference evidence="2 3" key="1">
    <citation type="submission" date="2019-03" db="EMBL/GenBank/DDBJ databases">
        <title>Algoriphagus aquimaris sp. nov., isolated form marine sediment in Pohang, Korea.</title>
        <authorList>
            <person name="Kim J."/>
            <person name="Yoon S.-H."/>
            <person name="Lee S.-S."/>
        </authorList>
    </citation>
    <scope>NUCLEOTIDE SEQUENCE [LARGE SCALE GENOMIC DNA]</scope>
    <source>
        <strain evidence="2 3">F21</strain>
    </source>
</reference>
<dbReference type="AlphaFoldDB" id="A0A4R5V9Q7"/>
<comment type="caution">
    <text evidence="2">The sequence shown here is derived from an EMBL/GenBank/DDBJ whole genome shotgun (WGS) entry which is preliminary data.</text>
</comment>
<dbReference type="PROSITE" id="PS51257">
    <property type="entry name" value="PROKAR_LIPOPROTEIN"/>
    <property type="match status" value="1"/>
</dbReference>